<accession>A0A165JLA4</accession>
<dbReference type="EMBL" id="KV423919">
    <property type="protein sequence ID" value="KZT61987.1"/>
    <property type="molecule type" value="Genomic_DNA"/>
</dbReference>
<organism evidence="3 4">
    <name type="scientific">Calocera cornea HHB12733</name>
    <dbReference type="NCBI Taxonomy" id="1353952"/>
    <lineage>
        <taxon>Eukaryota</taxon>
        <taxon>Fungi</taxon>
        <taxon>Dikarya</taxon>
        <taxon>Basidiomycota</taxon>
        <taxon>Agaricomycotina</taxon>
        <taxon>Dacrymycetes</taxon>
        <taxon>Dacrymycetales</taxon>
        <taxon>Dacrymycetaceae</taxon>
        <taxon>Calocera</taxon>
    </lineage>
</organism>
<feature type="compositionally biased region" description="Polar residues" evidence="1">
    <location>
        <begin position="93"/>
        <end position="106"/>
    </location>
</feature>
<name>A0A165JLA4_9BASI</name>
<feature type="signal peptide" evidence="2">
    <location>
        <begin position="1"/>
        <end position="15"/>
    </location>
</feature>
<evidence type="ECO:0008006" key="5">
    <source>
        <dbReference type="Google" id="ProtNLM"/>
    </source>
</evidence>
<feature type="region of interest" description="Disordered" evidence="1">
    <location>
        <begin position="93"/>
        <end position="116"/>
    </location>
</feature>
<evidence type="ECO:0000256" key="1">
    <source>
        <dbReference type="SAM" id="MobiDB-lite"/>
    </source>
</evidence>
<feature type="region of interest" description="Disordered" evidence="1">
    <location>
        <begin position="23"/>
        <end position="46"/>
    </location>
</feature>
<gene>
    <name evidence="3" type="ORF">CALCODRAFT_304790</name>
</gene>
<evidence type="ECO:0000256" key="2">
    <source>
        <dbReference type="SAM" id="SignalP"/>
    </source>
</evidence>
<feature type="chain" id="PRO_5013357331" description="Secreted protein" evidence="2">
    <location>
        <begin position="16"/>
        <end position="116"/>
    </location>
</feature>
<dbReference type="AlphaFoldDB" id="A0A165JLA4"/>
<reference evidence="3 4" key="1">
    <citation type="journal article" date="2016" name="Mol. Biol. Evol.">
        <title>Comparative Genomics of Early-Diverging Mushroom-Forming Fungi Provides Insights into the Origins of Lignocellulose Decay Capabilities.</title>
        <authorList>
            <person name="Nagy L.G."/>
            <person name="Riley R."/>
            <person name="Tritt A."/>
            <person name="Adam C."/>
            <person name="Daum C."/>
            <person name="Floudas D."/>
            <person name="Sun H."/>
            <person name="Yadav J.S."/>
            <person name="Pangilinan J."/>
            <person name="Larsson K.H."/>
            <person name="Matsuura K."/>
            <person name="Barry K."/>
            <person name="Labutti K."/>
            <person name="Kuo R."/>
            <person name="Ohm R.A."/>
            <person name="Bhattacharya S.S."/>
            <person name="Shirouzu T."/>
            <person name="Yoshinaga Y."/>
            <person name="Martin F.M."/>
            <person name="Grigoriev I.V."/>
            <person name="Hibbett D.S."/>
        </authorList>
    </citation>
    <scope>NUCLEOTIDE SEQUENCE [LARGE SCALE GENOMIC DNA]</scope>
    <source>
        <strain evidence="3 4">HHB12733</strain>
    </source>
</reference>
<proteinExistence type="predicted"/>
<evidence type="ECO:0000313" key="4">
    <source>
        <dbReference type="Proteomes" id="UP000076842"/>
    </source>
</evidence>
<evidence type="ECO:0000313" key="3">
    <source>
        <dbReference type="EMBL" id="KZT61987.1"/>
    </source>
</evidence>
<sequence length="116" mass="12850">MHVLLPALRASVLLARSLLPRDPQHPARASAARTSAVPGRRQHSRQARLAPSGHLLWIRWARWCLDTTTTVGMAVQGHCYSGAPRRARTPLLTQLPSIHQPQNTARTPEPILRPVP</sequence>
<keyword evidence="2" id="KW-0732">Signal</keyword>
<dbReference type="InParanoid" id="A0A165JLA4"/>
<keyword evidence="4" id="KW-1185">Reference proteome</keyword>
<dbReference type="Proteomes" id="UP000076842">
    <property type="component" value="Unassembled WGS sequence"/>
</dbReference>
<protein>
    <recommendedName>
        <fullName evidence="5">Secreted protein</fullName>
    </recommendedName>
</protein>